<keyword evidence="3" id="KW-1185">Reference proteome</keyword>
<name>A0ABP8Z8R7_9ACTN</name>
<accession>A0ABP8Z8R7</accession>
<dbReference type="Proteomes" id="UP001499882">
    <property type="component" value="Unassembled WGS sequence"/>
</dbReference>
<evidence type="ECO:0000313" key="2">
    <source>
        <dbReference type="EMBL" id="GAA4749713.1"/>
    </source>
</evidence>
<sequence>MTRNTIVPNQPICRIVGVANPVPPRSSTRPITTAAAGRGGVEWLVEGTSHHPFTGDGDLPRPESVPEGHCRAIASGCRQVCGGQLDTVLSISYALEQIVPLLADPSSGT</sequence>
<protein>
    <submittedName>
        <fullName evidence="2">Uncharacterized protein</fullName>
    </submittedName>
</protein>
<comment type="caution">
    <text evidence="2">The sequence shown here is derived from an EMBL/GenBank/DDBJ whole genome shotgun (WGS) entry which is preliminary data.</text>
</comment>
<evidence type="ECO:0000313" key="3">
    <source>
        <dbReference type="Proteomes" id="UP001499882"/>
    </source>
</evidence>
<feature type="region of interest" description="Disordered" evidence="1">
    <location>
        <begin position="47"/>
        <end position="66"/>
    </location>
</feature>
<dbReference type="RefSeq" id="WP_345528565.1">
    <property type="nucleotide sequence ID" value="NZ_BAABKN010000023.1"/>
</dbReference>
<gene>
    <name evidence="2" type="ORF">GCM10023350_38550</name>
</gene>
<evidence type="ECO:0000256" key="1">
    <source>
        <dbReference type="SAM" id="MobiDB-lite"/>
    </source>
</evidence>
<dbReference type="EMBL" id="BAABKN010000023">
    <property type="protein sequence ID" value="GAA4749713.1"/>
    <property type="molecule type" value="Genomic_DNA"/>
</dbReference>
<reference evidence="3" key="1">
    <citation type="journal article" date="2019" name="Int. J. Syst. Evol. Microbiol.">
        <title>The Global Catalogue of Microorganisms (GCM) 10K type strain sequencing project: providing services to taxonomists for standard genome sequencing and annotation.</title>
        <authorList>
            <consortium name="The Broad Institute Genomics Platform"/>
            <consortium name="The Broad Institute Genome Sequencing Center for Infectious Disease"/>
            <person name="Wu L."/>
            <person name="Ma J."/>
        </authorList>
    </citation>
    <scope>NUCLEOTIDE SEQUENCE [LARGE SCALE GENOMIC DNA]</scope>
    <source>
        <strain evidence="3">JCM 18532</strain>
    </source>
</reference>
<proteinExistence type="predicted"/>
<organism evidence="2 3">
    <name type="scientific">Nocardioides endophyticus</name>
    <dbReference type="NCBI Taxonomy" id="1353775"/>
    <lineage>
        <taxon>Bacteria</taxon>
        <taxon>Bacillati</taxon>
        <taxon>Actinomycetota</taxon>
        <taxon>Actinomycetes</taxon>
        <taxon>Propionibacteriales</taxon>
        <taxon>Nocardioidaceae</taxon>
        <taxon>Nocardioides</taxon>
    </lineage>
</organism>